<protein>
    <submittedName>
        <fullName evidence="2">Uncharacterized protein</fullName>
    </submittedName>
</protein>
<feature type="transmembrane region" description="Helical" evidence="1">
    <location>
        <begin position="60"/>
        <end position="81"/>
    </location>
</feature>
<keyword evidence="1" id="KW-0812">Transmembrane</keyword>
<feature type="transmembrane region" description="Helical" evidence="1">
    <location>
        <begin position="200"/>
        <end position="225"/>
    </location>
</feature>
<evidence type="ECO:0000313" key="2">
    <source>
        <dbReference type="EMBL" id="KAF8724607.1"/>
    </source>
</evidence>
<dbReference type="EMBL" id="JACEFO010001661">
    <property type="protein sequence ID" value="KAF8724607.1"/>
    <property type="molecule type" value="Genomic_DNA"/>
</dbReference>
<keyword evidence="3" id="KW-1185">Reference proteome</keyword>
<accession>A0A835F0J1</accession>
<dbReference type="GO" id="GO:0016020">
    <property type="term" value="C:membrane"/>
    <property type="evidence" value="ECO:0007669"/>
    <property type="project" value="TreeGrafter"/>
</dbReference>
<proteinExistence type="predicted"/>
<comment type="caution">
    <text evidence="2">The sequence shown here is derived from an EMBL/GenBank/DDBJ whole genome shotgun (WGS) entry which is preliminary data.</text>
</comment>
<feature type="transmembrane region" description="Helical" evidence="1">
    <location>
        <begin position="232"/>
        <end position="258"/>
    </location>
</feature>
<dbReference type="InterPro" id="IPR040283">
    <property type="entry name" value="DDB_G0292058-like"/>
</dbReference>
<keyword evidence="1" id="KW-1133">Transmembrane helix</keyword>
<dbReference type="AlphaFoldDB" id="A0A835F0J1"/>
<dbReference type="Proteomes" id="UP000636709">
    <property type="component" value="Unassembled WGS sequence"/>
</dbReference>
<evidence type="ECO:0000256" key="1">
    <source>
        <dbReference type="SAM" id="Phobius"/>
    </source>
</evidence>
<reference evidence="2" key="1">
    <citation type="submission" date="2020-07" db="EMBL/GenBank/DDBJ databases">
        <title>Genome sequence and genetic diversity analysis of an under-domesticated orphan crop, white fonio (Digitaria exilis).</title>
        <authorList>
            <person name="Bennetzen J.L."/>
            <person name="Chen S."/>
            <person name="Ma X."/>
            <person name="Wang X."/>
            <person name="Yssel A.E.J."/>
            <person name="Chaluvadi S.R."/>
            <person name="Johnson M."/>
            <person name="Gangashetty P."/>
            <person name="Hamidou F."/>
            <person name="Sanogo M.D."/>
            <person name="Zwaenepoel A."/>
            <person name="Wallace J."/>
            <person name="Van De Peer Y."/>
            <person name="Van Deynze A."/>
        </authorList>
    </citation>
    <scope>NUCLEOTIDE SEQUENCE</scope>
    <source>
        <tissue evidence="2">Leaves</tissue>
    </source>
</reference>
<gene>
    <name evidence="2" type="ORF">HU200_020874</name>
</gene>
<keyword evidence="1" id="KW-0472">Membrane</keyword>
<dbReference type="PANTHER" id="PTHR31414">
    <property type="entry name" value="TRANSMEMBRANE PROTEIN DDB_G0292058"/>
    <property type="match status" value="1"/>
</dbReference>
<organism evidence="2 3">
    <name type="scientific">Digitaria exilis</name>
    <dbReference type="NCBI Taxonomy" id="1010633"/>
    <lineage>
        <taxon>Eukaryota</taxon>
        <taxon>Viridiplantae</taxon>
        <taxon>Streptophyta</taxon>
        <taxon>Embryophyta</taxon>
        <taxon>Tracheophyta</taxon>
        <taxon>Spermatophyta</taxon>
        <taxon>Magnoliopsida</taxon>
        <taxon>Liliopsida</taxon>
        <taxon>Poales</taxon>
        <taxon>Poaceae</taxon>
        <taxon>PACMAD clade</taxon>
        <taxon>Panicoideae</taxon>
        <taxon>Panicodae</taxon>
        <taxon>Paniceae</taxon>
        <taxon>Anthephorinae</taxon>
        <taxon>Digitaria</taxon>
    </lineage>
</organism>
<dbReference type="OrthoDB" id="1937321at2759"/>
<feature type="transmembrane region" description="Helical" evidence="1">
    <location>
        <begin position="101"/>
        <end position="118"/>
    </location>
</feature>
<feature type="transmembrane region" description="Helical" evidence="1">
    <location>
        <begin position="435"/>
        <end position="458"/>
    </location>
</feature>
<evidence type="ECO:0000313" key="3">
    <source>
        <dbReference type="Proteomes" id="UP000636709"/>
    </source>
</evidence>
<sequence>MPAAAAGPAAMAPVAKYPLVLAEDRTRRPDVLRHLKMYEGGWNVTSKHYWASVSFTGSSGFLLAVLWFIFFGMAVVGRCYFGSRMTKGKVSHKDAVRPVSLVVFALTLVAGCIVLLYGQSKFHAEATQTVDFVVNQSDFTIQSLRNVTEYLSLAKTITVAALYLPSDVQGQIENLKGDLNKAADTISQKTTENYRRIRKVLHIISVVLICIAVLLPVLAFFGYVLELYGPRYAVYIFVTICCKMVVALFILLGIFLILNSAAKDTCEAMDQWAQHPQAETALSNILPCVDESTTNRTLYQSKEVVVILVRIVNRAISALSNRRPHHKHPGQLMPYLCSPYDSNFNDRRCKSREVTFENATNEWQNYTCLTQDTDLCSGNKTLTPEIYGQLVMAANVSYALYHYTPVLLSFQDCKFVRATFSAIASQYCPPVEHDLGLVSAGLALIASGLILYLVWMLFADRPQREEVSDLASVSRIIPVDSSPSQ</sequence>
<name>A0A835F0J1_9POAL</name>
<dbReference type="PANTHER" id="PTHR31414:SF16">
    <property type="entry name" value="TRANSMEMBRANE PROTEIN"/>
    <property type="match status" value="1"/>
</dbReference>